<proteinExistence type="predicted"/>
<dbReference type="SUPFAM" id="SSF55785">
    <property type="entry name" value="PYP-like sensor domain (PAS domain)"/>
    <property type="match status" value="2"/>
</dbReference>
<dbReference type="Pfam" id="PF00563">
    <property type="entry name" value="EAL"/>
    <property type="match status" value="1"/>
</dbReference>
<dbReference type="InterPro" id="IPR029787">
    <property type="entry name" value="Nucleotide_cyclase"/>
</dbReference>
<dbReference type="Gene3D" id="3.20.20.450">
    <property type="entry name" value="EAL domain"/>
    <property type="match status" value="1"/>
</dbReference>
<reference evidence="4 5" key="1">
    <citation type="submission" date="2021-03" db="EMBL/GenBank/DDBJ databases">
        <title>Genomic Encyclopedia of Type Strains, Phase IV (KMG-IV): sequencing the most valuable type-strain genomes for metagenomic binning, comparative biology and taxonomic classification.</title>
        <authorList>
            <person name="Goeker M."/>
        </authorList>
    </citation>
    <scope>NUCLEOTIDE SEQUENCE [LARGE SCALE GENOMIC DNA]</scope>
    <source>
        <strain evidence="4 5">DSM 26048</strain>
    </source>
</reference>
<accession>A0ABS4J953</accession>
<dbReference type="InterPro" id="IPR052155">
    <property type="entry name" value="Biofilm_reg_signaling"/>
</dbReference>
<dbReference type="CDD" id="cd01949">
    <property type="entry name" value="GGDEF"/>
    <property type="match status" value="1"/>
</dbReference>
<feature type="domain" description="EAL" evidence="2">
    <location>
        <begin position="430"/>
        <end position="683"/>
    </location>
</feature>
<feature type="domain" description="PAS" evidence="1">
    <location>
        <begin position="152"/>
        <end position="198"/>
    </location>
</feature>
<evidence type="ECO:0000259" key="3">
    <source>
        <dbReference type="PROSITE" id="PS50887"/>
    </source>
</evidence>
<dbReference type="Gene3D" id="3.30.70.270">
    <property type="match status" value="1"/>
</dbReference>
<comment type="caution">
    <text evidence="4">The sequence shown here is derived from an EMBL/GenBank/DDBJ whole genome shotgun (WGS) entry which is preliminary data.</text>
</comment>
<dbReference type="Proteomes" id="UP001519287">
    <property type="component" value="Unassembled WGS sequence"/>
</dbReference>
<dbReference type="InterPro" id="IPR000014">
    <property type="entry name" value="PAS"/>
</dbReference>
<dbReference type="SUPFAM" id="SSF141868">
    <property type="entry name" value="EAL domain-like"/>
    <property type="match status" value="1"/>
</dbReference>
<dbReference type="Pfam" id="PF00989">
    <property type="entry name" value="PAS"/>
    <property type="match status" value="1"/>
</dbReference>
<evidence type="ECO:0000313" key="4">
    <source>
        <dbReference type="EMBL" id="MBP1996383.1"/>
    </source>
</evidence>
<keyword evidence="5" id="KW-1185">Reference proteome</keyword>
<dbReference type="InterPro" id="IPR001633">
    <property type="entry name" value="EAL_dom"/>
</dbReference>
<sequence>MEDWIESLSFLYTIYPGLVVAIEANGRIVKMNANAAAYSQQSLSGLRLETMIHNLIIEEDLEMFERYKVQALADTAQTYRLRLHDDNRRILTWTVDHFTFFADRGIQGHHLCIRDISESVKQQSITEEIITRYHQLIDVYLDPIVIFKDLQIVFINEIAEETLGGTRENLLGEKIRRFVHPDYWDSVVSRLQTLGASDERTEILEIKVVNLKGEAIDVEVASKAISYEGEPAILTVLRNISARKKAEQEIIHMAYHDALTGLPNRRKFNQELSRMILERGLNQVAIPLFAVMVVDIDRFKMINDSLGHMYGDMFLQEMGRRIENGLSGCKGMLARMGGDEFTLLLEDCGGKDEMCTIAGCITKAIQQPFHLNEYEFYVTASIGIAVFPDDGGDAVELLKNADTAMYEVKKSGKNGYQFYTSGLNAQLKEKIELEGELRKAMKLNELLLHYQPQMLALDQRIIGVEALVRWNHPTKGLLPPNTFIPIAEESGLIYDMGTWILREACRQMRQWHDAGGPRIPVSVNLSTMQFHQSNLVEYIRKILEETGLEPQYLELEITESMMMDAAASTAILTELSTYGVKVNLDDFGTGYSSLSYLKHLPINKLKIDRSFITDLTLSESDRAIVATIISMARHLKMEVIAEGIETKEQLDFLLDNSCQEIQGYYFSRPLPANEVESTYFLPYH</sequence>
<protein>
    <submittedName>
        <fullName evidence="4">Diguanylate cyclase (GGDEF)-like protein/PAS domain S-box-containing protein</fullName>
    </submittedName>
</protein>
<dbReference type="CDD" id="cd00130">
    <property type="entry name" value="PAS"/>
    <property type="match status" value="1"/>
</dbReference>
<dbReference type="NCBIfam" id="TIGR00229">
    <property type="entry name" value="sensory_box"/>
    <property type="match status" value="1"/>
</dbReference>
<evidence type="ECO:0000313" key="5">
    <source>
        <dbReference type="Proteomes" id="UP001519287"/>
    </source>
</evidence>
<dbReference type="InterPro" id="IPR043128">
    <property type="entry name" value="Rev_trsase/Diguanyl_cyclase"/>
</dbReference>
<dbReference type="SMART" id="SM00267">
    <property type="entry name" value="GGDEF"/>
    <property type="match status" value="1"/>
</dbReference>
<dbReference type="EMBL" id="JAGGLB010000048">
    <property type="protein sequence ID" value="MBP1996383.1"/>
    <property type="molecule type" value="Genomic_DNA"/>
</dbReference>
<dbReference type="Pfam" id="PF00990">
    <property type="entry name" value="GGDEF"/>
    <property type="match status" value="1"/>
</dbReference>
<gene>
    <name evidence="4" type="ORF">J2Z66_008029</name>
</gene>
<dbReference type="Gene3D" id="3.30.450.20">
    <property type="entry name" value="PAS domain"/>
    <property type="match status" value="2"/>
</dbReference>
<dbReference type="PROSITE" id="PS50883">
    <property type="entry name" value="EAL"/>
    <property type="match status" value="1"/>
</dbReference>
<dbReference type="PANTHER" id="PTHR44757:SF2">
    <property type="entry name" value="BIOFILM ARCHITECTURE MAINTENANCE PROTEIN MBAA"/>
    <property type="match status" value="1"/>
</dbReference>
<evidence type="ECO:0000259" key="1">
    <source>
        <dbReference type="PROSITE" id="PS50112"/>
    </source>
</evidence>
<dbReference type="RefSeq" id="WP_209978745.1">
    <property type="nucleotide sequence ID" value="NZ_JAGGLB010000048.1"/>
</dbReference>
<dbReference type="PROSITE" id="PS50887">
    <property type="entry name" value="GGDEF"/>
    <property type="match status" value="1"/>
</dbReference>
<dbReference type="InterPro" id="IPR035965">
    <property type="entry name" value="PAS-like_dom_sf"/>
</dbReference>
<dbReference type="SUPFAM" id="SSF55073">
    <property type="entry name" value="Nucleotide cyclase"/>
    <property type="match status" value="1"/>
</dbReference>
<dbReference type="SMART" id="SM00091">
    <property type="entry name" value="PAS"/>
    <property type="match status" value="2"/>
</dbReference>
<dbReference type="InterPro" id="IPR013767">
    <property type="entry name" value="PAS_fold"/>
</dbReference>
<dbReference type="InterPro" id="IPR000160">
    <property type="entry name" value="GGDEF_dom"/>
</dbReference>
<organism evidence="4 5">
    <name type="scientific">Paenibacillus eucommiae</name>
    <dbReference type="NCBI Taxonomy" id="1355755"/>
    <lineage>
        <taxon>Bacteria</taxon>
        <taxon>Bacillati</taxon>
        <taxon>Bacillota</taxon>
        <taxon>Bacilli</taxon>
        <taxon>Bacillales</taxon>
        <taxon>Paenibacillaceae</taxon>
        <taxon>Paenibacillus</taxon>
    </lineage>
</organism>
<evidence type="ECO:0000259" key="2">
    <source>
        <dbReference type="PROSITE" id="PS50883"/>
    </source>
</evidence>
<feature type="domain" description="GGDEF" evidence="3">
    <location>
        <begin position="287"/>
        <end position="421"/>
    </location>
</feature>
<dbReference type="InterPro" id="IPR035919">
    <property type="entry name" value="EAL_sf"/>
</dbReference>
<dbReference type="NCBIfam" id="TIGR00254">
    <property type="entry name" value="GGDEF"/>
    <property type="match status" value="1"/>
</dbReference>
<dbReference type="SMART" id="SM00052">
    <property type="entry name" value="EAL"/>
    <property type="match status" value="1"/>
</dbReference>
<dbReference type="PANTHER" id="PTHR44757">
    <property type="entry name" value="DIGUANYLATE CYCLASE DGCP"/>
    <property type="match status" value="1"/>
</dbReference>
<dbReference type="PROSITE" id="PS50112">
    <property type="entry name" value="PAS"/>
    <property type="match status" value="1"/>
</dbReference>
<dbReference type="CDD" id="cd01948">
    <property type="entry name" value="EAL"/>
    <property type="match status" value="1"/>
</dbReference>
<name>A0ABS4J953_9BACL</name>